<dbReference type="Gene3D" id="1.10.1040.10">
    <property type="entry name" value="N-(1-d-carboxylethyl)-l-norvaline Dehydrogenase, domain 2"/>
    <property type="match status" value="1"/>
</dbReference>
<evidence type="ECO:0000313" key="12">
    <source>
        <dbReference type="EMBL" id="QFX92935.1"/>
    </source>
</evidence>
<dbReference type="InterPro" id="IPR006176">
    <property type="entry name" value="3-OHacyl-CoA_DH_NAD-bd"/>
</dbReference>
<dbReference type="InterPro" id="IPR008927">
    <property type="entry name" value="6-PGluconate_DH-like_C_sf"/>
</dbReference>
<dbReference type="EMBL" id="JOJZ01000019">
    <property type="protein sequence ID" value="KID41628.1"/>
    <property type="molecule type" value="Genomic_DNA"/>
</dbReference>
<dbReference type="STRING" id="1614.IV37_GL000972"/>
<dbReference type="InterPro" id="IPR022694">
    <property type="entry name" value="3-OHacyl-CoA_DH"/>
</dbReference>
<protein>
    <submittedName>
        <fullName evidence="12">3-hydroxyacyl-CoA dehydrogenase</fullName>
    </submittedName>
    <submittedName>
        <fullName evidence="11">3-hydroxybutyryl-CoA dehydrogenase</fullName>
        <ecNumber evidence="11">1.1.1.157</ecNumber>
        <ecNumber evidence="11 12">1.1.1.35</ecNumber>
    </submittedName>
</protein>
<evidence type="ECO:0000259" key="9">
    <source>
        <dbReference type="Pfam" id="PF00725"/>
    </source>
</evidence>
<dbReference type="GO" id="GO:0008691">
    <property type="term" value="F:3-hydroxybutyryl-CoA dehydrogenase activity"/>
    <property type="evidence" value="ECO:0007669"/>
    <property type="project" value="UniProtKB-EC"/>
</dbReference>
<name>A0A0C1Q1D1_9LACO</name>
<evidence type="ECO:0000313" key="14">
    <source>
        <dbReference type="Proteomes" id="UP000327194"/>
    </source>
</evidence>
<comment type="pathway">
    <text evidence="1">Lipid metabolism; fatty acid beta-oxidation.</text>
</comment>
<sequence length="293" mass="32422">MTFNNVVVVGGGTLGSQIAFMSAFHGKNTTIWGRSDGSLDRAKARVARWEEAVKKDIGATDQQVKDAEAHLHYTTDLKAALKGADLVVEALSEDPDVKNDFYKKFSDLADPDTVIVTNTSTLLPSEFADATGRPEKYLGYHFANSIWKNNTAEIMSQSKTSKDLPKEMEQFSREIGMVPILVNKEQPGYLLNSLLVPFLSDALVLWNNGVSDPETIDRAWMIGTGAPLGPFAIMDSIGMKTMYDITKMSTNPEVKKASEKFKTMIDQGKIGRESGKGFYTYPDPDFKKPEFLK</sequence>
<evidence type="ECO:0000313" key="11">
    <source>
        <dbReference type="EMBL" id="KID41628.1"/>
    </source>
</evidence>
<keyword evidence="4 11" id="KW-0560">Oxidoreductase</keyword>
<keyword evidence="6" id="KW-0443">Lipid metabolism</keyword>
<dbReference type="PATRIC" id="fig|1614.11.peg.985"/>
<dbReference type="Proteomes" id="UP000327194">
    <property type="component" value="Chromosome"/>
</dbReference>
<dbReference type="Pfam" id="PF00725">
    <property type="entry name" value="3HCDH"/>
    <property type="match status" value="1"/>
</dbReference>
<dbReference type="SUPFAM" id="SSF48179">
    <property type="entry name" value="6-phosphogluconate dehydrogenase C-terminal domain-like"/>
    <property type="match status" value="1"/>
</dbReference>
<accession>A0A0C1Q1D1</accession>
<reference evidence="12 14" key="2">
    <citation type="submission" date="2019-10" db="EMBL/GenBank/DDBJ databases">
        <title>Genome sequencing of Lactobacillus fructivorans.</title>
        <authorList>
            <person name="Kim K."/>
        </authorList>
    </citation>
    <scope>NUCLEOTIDE SEQUENCE [LARGE SCALE GENOMIC DNA]</scope>
    <source>
        <strain evidence="12 14">LF543</strain>
    </source>
</reference>
<dbReference type="GeneID" id="74913535"/>
<evidence type="ECO:0000256" key="8">
    <source>
        <dbReference type="PIRSR" id="PIRSR000105-1"/>
    </source>
</evidence>
<feature type="domain" description="3-hydroxyacyl-CoA dehydrogenase NAD binding" evidence="10">
    <location>
        <begin position="5"/>
        <end position="184"/>
    </location>
</feature>
<comment type="pathway">
    <text evidence="2">Lipid metabolism; butanoate metabolism.</text>
</comment>
<dbReference type="OrthoDB" id="9771883at2"/>
<evidence type="ECO:0000313" key="13">
    <source>
        <dbReference type="Proteomes" id="UP000031397"/>
    </source>
</evidence>
<dbReference type="InterPro" id="IPR052242">
    <property type="entry name" value="Mito_3-hydroxyacyl-CoA_DH"/>
</dbReference>
<keyword evidence="3" id="KW-0276">Fatty acid metabolism</keyword>
<proteinExistence type="predicted"/>
<evidence type="ECO:0000256" key="5">
    <source>
        <dbReference type="ARBA" id="ARBA00023027"/>
    </source>
</evidence>
<feature type="site" description="Important for catalytic activity" evidence="8">
    <location>
        <position position="141"/>
    </location>
</feature>
<dbReference type="GO" id="GO:0003857">
    <property type="term" value="F:(3S)-3-hydroxyacyl-CoA dehydrogenase (NAD+) activity"/>
    <property type="evidence" value="ECO:0007669"/>
    <property type="project" value="UniProtKB-EC"/>
</dbReference>
<dbReference type="EMBL" id="CP045562">
    <property type="protein sequence ID" value="QFX92935.1"/>
    <property type="molecule type" value="Genomic_DNA"/>
</dbReference>
<dbReference type="InterPro" id="IPR036291">
    <property type="entry name" value="NAD(P)-bd_dom_sf"/>
</dbReference>
<dbReference type="SUPFAM" id="SSF51735">
    <property type="entry name" value="NAD(P)-binding Rossmann-fold domains"/>
    <property type="match status" value="1"/>
</dbReference>
<dbReference type="KEGG" id="lfv:LF543_05005"/>
<dbReference type="GO" id="GO:0070403">
    <property type="term" value="F:NAD+ binding"/>
    <property type="evidence" value="ECO:0007669"/>
    <property type="project" value="InterPro"/>
</dbReference>
<feature type="domain" description="3-hydroxyacyl-CoA dehydrogenase C-terminal" evidence="9">
    <location>
        <begin position="188"/>
        <end position="281"/>
    </location>
</feature>
<evidence type="ECO:0000259" key="10">
    <source>
        <dbReference type="Pfam" id="PF02737"/>
    </source>
</evidence>
<dbReference type="NCBIfam" id="NF006143">
    <property type="entry name" value="PRK08293.1"/>
    <property type="match status" value="1"/>
</dbReference>
<evidence type="ECO:0000256" key="1">
    <source>
        <dbReference type="ARBA" id="ARBA00005005"/>
    </source>
</evidence>
<dbReference type="Proteomes" id="UP000031397">
    <property type="component" value="Unassembled WGS sequence"/>
</dbReference>
<keyword evidence="5" id="KW-0520">NAD</keyword>
<dbReference type="PANTHER" id="PTHR43561:SF3">
    <property type="entry name" value="HYDROXYACYL-COENZYME A DEHYDROGENASE, MITOCHONDRIAL"/>
    <property type="match status" value="1"/>
</dbReference>
<dbReference type="PANTHER" id="PTHR43561">
    <property type="match status" value="1"/>
</dbReference>
<keyword evidence="13" id="KW-1185">Reference proteome</keyword>
<reference evidence="11 13" key="1">
    <citation type="submission" date="2014-06" db="EMBL/GenBank/DDBJ databases">
        <title>Functional and comparative genomic analyses of the Drosophila gut microbiota identify candidate symbiosis factors.</title>
        <authorList>
            <person name="Newell P.D."/>
            <person name="Chaston J.M."/>
            <person name="Douglas A.E."/>
        </authorList>
    </citation>
    <scope>NUCLEOTIDE SEQUENCE [LARGE SCALE GENOMIC DNA]</scope>
    <source>
        <strain evidence="11 13">DmCS_002</strain>
    </source>
</reference>
<dbReference type="Gene3D" id="3.40.50.720">
    <property type="entry name" value="NAD(P)-binding Rossmann-like Domain"/>
    <property type="match status" value="1"/>
</dbReference>
<evidence type="ECO:0000256" key="2">
    <source>
        <dbReference type="ARBA" id="ARBA00005086"/>
    </source>
</evidence>
<dbReference type="RefSeq" id="WP_010021908.1">
    <property type="nucleotide sequence ID" value="NZ_AZDS01000003.1"/>
</dbReference>
<dbReference type="Pfam" id="PF02737">
    <property type="entry name" value="3HCDH_N"/>
    <property type="match status" value="1"/>
</dbReference>
<dbReference type="EC" id="1.1.1.35" evidence="11 12"/>
<organism evidence="11 13">
    <name type="scientific">Fructilactobacillus fructivorans</name>
    <dbReference type="NCBI Taxonomy" id="1614"/>
    <lineage>
        <taxon>Bacteria</taxon>
        <taxon>Bacillati</taxon>
        <taxon>Bacillota</taxon>
        <taxon>Bacilli</taxon>
        <taxon>Lactobacillales</taxon>
        <taxon>Lactobacillaceae</taxon>
        <taxon>Fructilactobacillus</taxon>
    </lineage>
</organism>
<comment type="catalytic activity">
    <reaction evidence="7">
        <text>a (3S)-3-hydroxyacyl-CoA + NAD(+) = a 3-oxoacyl-CoA + NADH + H(+)</text>
        <dbReference type="Rhea" id="RHEA:22432"/>
        <dbReference type="ChEBI" id="CHEBI:15378"/>
        <dbReference type="ChEBI" id="CHEBI:57318"/>
        <dbReference type="ChEBI" id="CHEBI:57540"/>
        <dbReference type="ChEBI" id="CHEBI:57945"/>
        <dbReference type="ChEBI" id="CHEBI:90726"/>
        <dbReference type="EC" id="1.1.1.35"/>
    </reaction>
</comment>
<evidence type="ECO:0000256" key="6">
    <source>
        <dbReference type="ARBA" id="ARBA00023098"/>
    </source>
</evidence>
<evidence type="ECO:0000256" key="4">
    <source>
        <dbReference type="ARBA" id="ARBA00023002"/>
    </source>
</evidence>
<evidence type="ECO:0000256" key="7">
    <source>
        <dbReference type="ARBA" id="ARBA00049556"/>
    </source>
</evidence>
<evidence type="ECO:0000256" key="3">
    <source>
        <dbReference type="ARBA" id="ARBA00022832"/>
    </source>
</evidence>
<dbReference type="GO" id="GO:0006635">
    <property type="term" value="P:fatty acid beta-oxidation"/>
    <property type="evidence" value="ECO:0007669"/>
    <property type="project" value="TreeGrafter"/>
</dbReference>
<dbReference type="InterPro" id="IPR006108">
    <property type="entry name" value="3HC_DH_C"/>
</dbReference>
<dbReference type="EC" id="1.1.1.157" evidence="11"/>
<gene>
    <name evidence="12" type="ORF">LF543_05005</name>
    <name evidence="11" type="ORF">LfDm3_0870</name>
</gene>
<dbReference type="InterPro" id="IPR013328">
    <property type="entry name" value="6PGD_dom2"/>
</dbReference>
<dbReference type="PIRSF" id="PIRSF000105">
    <property type="entry name" value="HCDH"/>
    <property type="match status" value="1"/>
</dbReference>
<dbReference type="AlphaFoldDB" id="A0A0C1Q1D1"/>